<protein>
    <recommendedName>
        <fullName evidence="5">SCP domain-containing protein</fullName>
    </recommendedName>
</protein>
<dbReference type="InterPro" id="IPR014044">
    <property type="entry name" value="CAP_dom"/>
</dbReference>
<dbReference type="EMBL" id="VIEB01000013">
    <property type="protein sequence ID" value="TQE13233.1"/>
    <property type="molecule type" value="Genomic_DNA"/>
</dbReference>
<dbReference type="InterPro" id="IPR035940">
    <property type="entry name" value="CAP_sf"/>
</dbReference>
<feature type="region of interest" description="Disordered" evidence="3">
    <location>
        <begin position="248"/>
        <end position="428"/>
    </location>
</feature>
<evidence type="ECO:0000256" key="3">
    <source>
        <dbReference type="SAM" id="MobiDB-lite"/>
    </source>
</evidence>
<evidence type="ECO:0000256" key="2">
    <source>
        <dbReference type="ARBA" id="ARBA00023265"/>
    </source>
</evidence>
<feature type="compositionally biased region" description="Low complexity" evidence="3">
    <location>
        <begin position="374"/>
        <end position="383"/>
    </location>
</feature>
<sequence>MPRGQTFSTVILTTSLLILAVSANLRNHILHVNHVDTTNADANPNYESQDIANAADHIGKVVGGIANDANSPKSLVNNLASALKPNKDNFTEYTRAALVQEFIMAHNEIRRAENMKPLVWNDTMAQLAEDWAKKQDHDCGMRHSSYQGMGENLFWGYKAHWLPREAVYDWANEKQYYNKENRECEPDKVCDHYTQIIWKDTAQVGCARYKCSSGSLLVVCEYYPPGNWVGMDPYNPIPLSQLAHYNLSTTLPPSPPSSDSHTSPPLSPSSSSPPPLPPPFGEVSASSSNTFLKRKGNKGAGHHVPRGQNGHSQGHHVPPQGNHGQGHGPHHGGHHRELQSHFSQGHHGTRRGHRRTRHHGQGQGTRRRGRRRQPQPQTQSPQGDHVPRQGNQDPINHGQGQVPRRGAHHHQPQPQSPPLDAKSDPIQH</sequence>
<accession>A0A540NRI9</accession>
<comment type="caution">
    <text evidence="6">The sequence shown here is derived from an EMBL/GenBank/DDBJ whole genome shotgun (WGS) entry which is preliminary data.</text>
</comment>
<evidence type="ECO:0000256" key="1">
    <source>
        <dbReference type="ARBA" id="ARBA00003143"/>
    </source>
</evidence>
<dbReference type="SMART" id="SM00198">
    <property type="entry name" value="SCP"/>
    <property type="match status" value="1"/>
</dbReference>
<keyword evidence="2" id="KW-0611">Plant defense</keyword>
<keyword evidence="2" id="KW-0568">Pathogenesis-related protein</keyword>
<dbReference type="SUPFAM" id="SSF55797">
    <property type="entry name" value="PR-1-like"/>
    <property type="match status" value="1"/>
</dbReference>
<evidence type="ECO:0000256" key="4">
    <source>
        <dbReference type="SAM" id="SignalP"/>
    </source>
</evidence>
<feature type="domain" description="SCP" evidence="5">
    <location>
        <begin position="97"/>
        <end position="230"/>
    </location>
</feature>
<dbReference type="Proteomes" id="UP000315295">
    <property type="component" value="Unassembled WGS sequence"/>
</dbReference>
<dbReference type="STRING" id="106549.A0A540NRI9"/>
<feature type="chain" id="PRO_5021718163" description="SCP domain-containing protein" evidence="4">
    <location>
        <begin position="24"/>
        <end position="428"/>
    </location>
</feature>
<comment type="function">
    <text evidence="1">Probably involved in the defense reaction of plants against pathogens.</text>
</comment>
<reference evidence="6 7" key="1">
    <citation type="journal article" date="2019" name="G3 (Bethesda)">
        <title>Sequencing of a Wild Apple (Malus baccata) Genome Unravels the Differences Between Cultivated and Wild Apple Species Regarding Disease Resistance and Cold Tolerance.</title>
        <authorList>
            <person name="Chen X."/>
        </authorList>
    </citation>
    <scope>NUCLEOTIDE SEQUENCE [LARGE SCALE GENOMIC DNA]</scope>
    <source>
        <strain evidence="7">cv. Shandingzi</strain>
        <tissue evidence="6">Leaves</tissue>
    </source>
</reference>
<proteinExistence type="predicted"/>
<dbReference type="Pfam" id="PF00188">
    <property type="entry name" value="CAP"/>
    <property type="match status" value="1"/>
</dbReference>
<gene>
    <name evidence="6" type="ORF">C1H46_001317</name>
</gene>
<evidence type="ECO:0000259" key="5">
    <source>
        <dbReference type="SMART" id="SM00198"/>
    </source>
</evidence>
<organism evidence="6 7">
    <name type="scientific">Malus baccata</name>
    <name type="common">Siberian crab apple</name>
    <name type="synonym">Pyrus baccata</name>
    <dbReference type="NCBI Taxonomy" id="106549"/>
    <lineage>
        <taxon>Eukaryota</taxon>
        <taxon>Viridiplantae</taxon>
        <taxon>Streptophyta</taxon>
        <taxon>Embryophyta</taxon>
        <taxon>Tracheophyta</taxon>
        <taxon>Spermatophyta</taxon>
        <taxon>Magnoliopsida</taxon>
        <taxon>eudicotyledons</taxon>
        <taxon>Gunneridae</taxon>
        <taxon>Pentapetalae</taxon>
        <taxon>rosids</taxon>
        <taxon>fabids</taxon>
        <taxon>Rosales</taxon>
        <taxon>Rosaceae</taxon>
        <taxon>Amygdaloideae</taxon>
        <taxon>Maleae</taxon>
        <taxon>Malus</taxon>
    </lineage>
</organism>
<dbReference type="AlphaFoldDB" id="A0A540NRI9"/>
<feature type="compositionally biased region" description="Basic residues" evidence="3">
    <location>
        <begin position="292"/>
        <end position="305"/>
    </location>
</feature>
<dbReference type="CDD" id="cd05381">
    <property type="entry name" value="CAP_PR-1"/>
    <property type="match status" value="1"/>
</dbReference>
<feature type="compositionally biased region" description="Low complexity" evidence="3">
    <location>
        <begin position="248"/>
        <end position="264"/>
    </location>
</feature>
<dbReference type="PANTHER" id="PTHR10334">
    <property type="entry name" value="CYSTEINE-RICH SECRETORY PROTEIN-RELATED"/>
    <property type="match status" value="1"/>
</dbReference>
<dbReference type="PROSITE" id="PS01009">
    <property type="entry name" value="CRISP_1"/>
    <property type="match status" value="1"/>
</dbReference>
<evidence type="ECO:0000313" key="6">
    <source>
        <dbReference type="EMBL" id="TQE13233.1"/>
    </source>
</evidence>
<keyword evidence="7" id="KW-1185">Reference proteome</keyword>
<dbReference type="GO" id="GO:0005576">
    <property type="term" value="C:extracellular region"/>
    <property type="evidence" value="ECO:0007669"/>
    <property type="project" value="InterPro"/>
</dbReference>
<dbReference type="PRINTS" id="PR00838">
    <property type="entry name" value="V5ALLERGEN"/>
</dbReference>
<dbReference type="InterPro" id="IPR018244">
    <property type="entry name" value="Allrgn_V5/Tpx1_CS"/>
</dbReference>
<feature type="compositionally biased region" description="Pro residues" evidence="3">
    <location>
        <begin position="265"/>
        <end position="280"/>
    </location>
</feature>
<dbReference type="FunFam" id="3.40.33.10:FF:000004">
    <property type="entry name" value="CAP, cysteine-rich secretory protein, antigen 5"/>
    <property type="match status" value="1"/>
</dbReference>
<dbReference type="InterPro" id="IPR002413">
    <property type="entry name" value="V5_allergen-like"/>
</dbReference>
<dbReference type="PRINTS" id="PR00837">
    <property type="entry name" value="V5TPXLIKE"/>
</dbReference>
<keyword evidence="4" id="KW-0732">Signal</keyword>
<name>A0A540NRI9_MALBA</name>
<dbReference type="InterPro" id="IPR001283">
    <property type="entry name" value="CRISP-related"/>
</dbReference>
<evidence type="ECO:0000313" key="7">
    <source>
        <dbReference type="Proteomes" id="UP000315295"/>
    </source>
</evidence>
<feature type="compositionally biased region" description="Basic residues" evidence="3">
    <location>
        <begin position="347"/>
        <end position="373"/>
    </location>
</feature>
<dbReference type="Gene3D" id="3.40.33.10">
    <property type="entry name" value="CAP"/>
    <property type="match status" value="1"/>
</dbReference>
<feature type="signal peptide" evidence="4">
    <location>
        <begin position="1"/>
        <end position="23"/>
    </location>
</feature>